<evidence type="ECO:0000259" key="17">
    <source>
        <dbReference type="Pfam" id="PF02744"/>
    </source>
</evidence>
<evidence type="ECO:0000256" key="9">
    <source>
        <dbReference type="ARBA" id="ARBA00022723"/>
    </source>
</evidence>
<dbReference type="InterPro" id="IPR001937">
    <property type="entry name" value="GalP_UDPtransf1"/>
</dbReference>
<dbReference type="Gene3D" id="3.30.428.10">
    <property type="entry name" value="HIT-like"/>
    <property type="match status" value="2"/>
</dbReference>
<comment type="pathway">
    <text evidence="3 15">Carbohydrate metabolism; galactose metabolism.</text>
</comment>
<dbReference type="PANTHER" id="PTHR11943">
    <property type="entry name" value="GALACTOSE-1-PHOSPHATE URIDYLYLTRANSFERASE"/>
    <property type="match status" value="1"/>
</dbReference>
<comment type="similarity">
    <text evidence="4 15">Belongs to the galactose-1-phosphate uridylyltransferase type 1 family.</text>
</comment>
<evidence type="ECO:0000256" key="12">
    <source>
        <dbReference type="ARBA" id="ARBA00023277"/>
    </source>
</evidence>
<keyword evidence="19" id="KW-1185">Reference proteome</keyword>
<dbReference type="InterPro" id="IPR019779">
    <property type="entry name" value="GalP_UDPtransf1_His-AS"/>
</dbReference>
<dbReference type="Proteomes" id="UP001150569">
    <property type="component" value="Unassembled WGS sequence"/>
</dbReference>
<evidence type="ECO:0000256" key="2">
    <source>
        <dbReference type="ARBA" id="ARBA00001947"/>
    </source>
</evidence>
<keyword evidence="10" id="KW-0862">Zinc</keyword>
<dbReference type="InterPro" id="IPR005850">
    <property type="entry name" value="GalP_Utransf_C"/>
</dbReference>
<dbReference type="SUPFAM" id="SSF54197">
    <property type="entry name" value="HIT-like"/>
    <property type="match status" value="3"/>
</dbReference>
<comment type="cofactor">
    <cofactor evidence="2">
        <name>Zn(2+)</name>
        <dbReference type="ChEBI" id="CHEBI:29105"/>
    </cofactor>
</comment>
<dbReference type="PANTHER" id="PTHR11943:SF1">
    <property type="entry name" value="GALACTOSE-1-PHOSPHATE URIDYLYLTRANSFERASE"/>
    <property type="match status" value="1"/>
</dbReference>
<evidence type="ECO:0000256" key="7">
    <source>
        <dbReference type="ARBA" id="ARBA00022679"/>
    </source>
</evidence>
<dbReference type="NCBIfam" id="TIGR00209">
    <property type="entry name" value="galT_1"/>
    <property type="match status" value="2"/>
</dbReference>
<feature type="binding site" evidence="14">
    <location>
        <position position="69"/>
    </location>
    <ligand>
        <name>Fe cation</name>
        <dbReference type="ChEBI" id="CHEBI:24875"/>
    </ligand>
</feature>
<evidence type="ECO:0000259" key="16">
    <source>
        <dbReference type="Pfam" id="PF01087"/>
    </source>
</evidence>
<organism evidence="18 19">
    <name type="scientific">Tieghemiomyces parasiticus</name>
    <dbReference type="NCBI Taxonomy" id="78921"/>
    <lineage>
        <taxon>Eukaryota</taxon>
        <taxon>Fungi</taxon>
        <taxon>Fungi incertae sedis</taxon>
        <taxon>Zoopagomycota</taxon>
        <taxon>Kickxellomycotina</taxon>
        <taxon>Dimargaritomycetes</taxon>
        <taxon>Dimargaritales</taxon>
        <taxon>Dimargaritaceae</taxon>
        <taxon>Tieghemiomyces</taxon>
    </lineage>
</organism>
<dbReference type="EMBL" id="JANBPT010000132">
    <property type="protein sequence ID" value="KAJ1927142.1"/>
    <property type="molecule type" value="Genomic_DNA"/>
</dbReference>
<reference evidence="18" key="1">
    <citation type="submission" date="2022-07" db="EMBL/GenBank/DDBJ databases">
        <title>Phylogenomic reconstructions and comparative analyses of Kickxellomycotina fungi.</title>
        <authorList>
            <person name="Reynolds N.K."/>
            <person name="Stajich J.E."/>
            <person name="Barry K."/>
            <person name="Grigoriev I.V."/>
            <person name="Crous P."/>
            <person name="Smith M.E."/>
        </authorList>
    </citation>
    <scope>NUCLEOTIDE SEQUENCE</scope>
    <source>
        <strain evidence="18">RSA 861</strain>
    </source>
</reference>
<feature type="binding site" evidence="14">
    <location>
        <position position="207"/>
    </location>
    <ligand>
        <name>Fe cation</name>
        <dbReference type="ChEBI" id="CHEBI:24875"/>
    </ligand>
</feature>
<evidence type="ECO:0000256" key="13">
    <source>
        <dbReference type="PIRSR" id="PIRSR000808-1"/>
    </source>
</evidence>
<accession>A0A9W8AAR8</accession>
<evidence type="ECO:0000256" key="15">
    <source>
        <dbReference type="RuleBase" id="RU000506"/>
    </source>
</evidence>
<comment type="caution">
    <text evidence="18">The sequence shown here is derived from an EMBL/GenBank/DDBJ whole genome shotgun (WGS) entry which is preliminary data.</text>
</comment>
<dbReference type="Pfam" id="PF01087">
    <property type="entry name" value="GalP_UDP_transf"/>
    <property type="match status" value="1"/>
</dbReference>
<evidence type="ECO:0000256" key="4">
    <source>
        <dbReference type="ARBA" id="ARBA00010951"/>
    </source>
</evidence>
<keyword evidence="9 14" id="KW-0479">Metal-binding</keyword>
<evidence type="ECO:0000256" key="11">
    <source>
        <dbReference type="ARBA" id="ARBA00023144"/>
    </source>
</evidence>
<dbReference type="InterPro" id="IPR005849">
    <property type="entry name" value="GalP_Utransf_N"/>
</dbReference>
<name>A0A9W8AAR8_9FUNG</name>
<keyword evidence="8 15" id="KW-0548">Nucleotidyltransferase</keyword>
<dbReference type="Pfam" id="PF02744">
    <property type="entry name" value="GalP_UDP_tr_C"/>
    <property type="match status" value="1"/>
</dbReference>
<evidence type="ECO:0000313" key="18">
    <source>
        <dbReference type="EMBL" id="KAJ1927142.1"/>
    </source>
</evidence>
<dbReference type="PROSITE" id="PS00117">
    <property type="entry name" value="GAL_P_UDP_TRANSF_I"/>
    <property type="match status" value="1"/>
</dbReference>
<dbReference type="GO" id="GO:0005737">
    <property type="term" value="C:cytoplasm"/>
    <property type="evidence" value="ECO:0007669"/>
    <property type="project" value="TreeGrafter"/>
</dbReference>
<dbReference type="GO" id="GO:0033499">
    <property type="term" value="P:galactose catabolic process via UDP-galactose, Leloir pathway"/>
    <property type="evidence" value="ECO:0007669"/>
    <property type="project" value="TreeGrafter"/>
</dbReference>
<evidence type="ECO:0000256" key="3">
    <source>
        <dbReference type="ARBA" id="ARBA00004947"/>
    </source>
</evidence>
<dbReference type="AlphaFoldDB" id="A0A9W8AAR8"/>
<keyword evidence="14" id="KW-0408">Iron</keyword>
<dbReference type="EC" id="2.7.7.12" evidence="5 15"/>
<evidence type="ECO:0000256" key="1">
    <source>
        <dbReference type="ARBA" id="ARBA00001107"/>
    </source>
</evidence>
<dbReference type="GO" id="GO:0008108">
    <property type="term" value="F:UDP-glucose:hexose-1-phosphate uridylyltransferase activity"/>
    <property type="evidence" value="ECO:0007669"/>
    <property type="project" value="UniProtKB-EC"/>
</dbReference>
<evidence type="ECO:0000313" key="19">
    <source>
        <dbReference type="Proteomes" id="UP001150569"/>
    </source>
</evidence>
<feature type="active site" description="Tele-UMP-histidine intermediate" evidence="13">
    <location>
        <position position="53"/>
    </location>
</feature>
<feature type="domain" description="Galactose-1-phosphate uridyl transferase C-terminal" evidence="17">
    <location>
        <begin position="72"/>
        <end position="287"/>
    </location>
</feature>
<keyword evidence="12 15" id="KW-0119">Carbohydrate metabolism</keyword>
<sequence>MAEMDVQAVLAVVRTWRTIYQNLRDDPAMQTIVYAQFFENKGAAMGCSNPHPHGQVWALSTVPQEPARELDQLRQYHVSRSPRAEGGDSVGVGNCLLCDYVQQELDLATKNPAGSRMVCANEAFVALVPYWALWPYEILVVSRAHLASLEDLTDINTDDRGNPAVERHGAPLGERGSAEALADILRRVTCRYDNLFCCSFPYSMGIHQAPFERLRGGGSTSHSDPLPLRDGQVAHFHIHFYPPLLRSATVKKFLVGFEMLGQPQRDITPEQAAARLRDCSEVHYQHQEMQSLPFKVSL</sequence>
<keyword evidence="11 15" id="KW-0299">Galactose metabolism</keyword>
<dbReference type="GO" id="GO:0008270">
    <property type="term" value="F:zinc ion binding"/>
    <property type="evidence" value="ECO:0007669"/>
    <property type="project" value="InterPro"/>
</dbReference>
<evidence type="ECO:0000256" key="14">
    <source>
        <dbReference type="PIRSR" id="PIRSR000808-4"/>
    </source>
</evidence>
<comment type="cofactor">
    <cofactor evidence="14">
        <name>Fe cation</name>
        <dbReference type="ChEBI" id="CHEBI:24875"/>
    </cofactor>
    <text evidence="14">Binds 1 Fe cation per subunit.</text>
</comment>
<dbReference type="InterPro" id="IPR036265">
    <property type="entry name" value="HIT-like_sf"/>
</dbReference>
<evidence type="ECO:0000256" key="8">
    <source>
        <dbReference type="ARBA" id="ARBA00022695"/>
    </source>
</evidence>
<dbReference type="PIRSF" id="PIRSF000808">
    <property type="entry name" value="GalT"/>
    <property type="match status" value="1"/>
</dbReference>
<gene>
    <name evidence="18" type="primary">GAL7_1</name>
    <name evidence="18" type="ORF">IWQ60_003193</name>
</gene>
<feature type="domain" description="Galactose-1-phosphate uridyl transferase N-terminal" evidence="16">
    <location>
        <begin position="1"/>
        <end position="63"/>
    </location>
</feature>
<evidence type="ECO:0000256" key="5">
    <source>
        <dbReference type="ARBA" id="ARBA00012384"/>
    </source>
</evidence>
<feature type="binding site" evidence="14">
    <location>
        <position position="239"/>
    </location>
    <ligand>
        <name>Fe cation</name>
        <dbReference type="ChEBI" id="CHEBI:24875"/>
    </ligand>
</feature>
<dbReference type="OrthoDB" id="418412at2759"/>
<evidence type="ECO:0000256" key="10">
    <source>
        <dbReference type="ARBA" id="ARBA00022833"/>
    </source>
</evidence>
<proteinExistence type="inferred from homology"/>
<comment type="catalytic activity">
    <reaction evidence="1 15">
        <text>alpha-D-galactose 1-phosphate + UDP-alpha-D-glucose = alpha-D-glucose 1-phosphate + UDP-alpha-D-galactose</text>
        <dbReference type="Rhea" id="RHEA:13989"/>
        <dbReference type="ChEBI" id="CHEBI:58336"/>
        <dbReference type="ChEBI" id="CHEBI:58601"/>
        <dbReference type="ChEBI" id="CHEBI:58885"/>
        <dbReference type="ChEBI" id="CHEBI:66914"/>
        <dbReference type="EC" id="2.7.7.12"/>
    </reaction>
</comment>
<evidence type="ECO:0000256" key="6">
    <source>
        <dbReference type="ARBA" id="ARBA00016340"/>
    </source>
</evidence>
<feature type="binding site" evidence="14">
    <location>
        <position position="237"/>
    </location>
    <ligand>
        <name>Fe cation</name>
        <dbReference type="ChEBI" id="CHEBI:24875"/>
    </ligand>
</feature>
<protein>
    <recommendedName>
        <fullName evidence="6 15">Galactose-1-phosphate uridylyltransferase</fullName>
        <ecNumber evidence="5 15">2.7.7.12</ecNumber>
    </recommendedName>
</protein>
<keyword evidence="7 15" id="KW-0808">Transferase</keyword>